<evidence type="ECO:0000313" key="10">
    <source>
        <dbReference type="EMBL" id="KAF2228837.1"/>
    </source>
</evidence>
<dbReference type="EMBL" id="ML991888">
    <property type="protein sequence ID" value="KAF2228837.1"/>
    <property type="molecule type" value="Genomic_DNA"/>
</dbReference>
<evidence type="ECO:0000259" key="9">
    <source>
        <dbReference type="PROSITE" id="PS51405"/>
    </source>
</evidence>
<sequence>MKSPLFLSLALVSFGTAYPDILAHLNNVESNGKAVKRQAPGVTPPFDPSLQYVDTTGQYAFVAPGEGDQRGPCPGLNAMANHGYLPHNGVATISEFIEGTGKVFGMGVDLSTFLAIYGSVFDGDLTGWSIGGPTSLVSLGGLLGEPQGISGSHNKYEGDASPTRGDLYQYGNDYLVQLSQFQALYDLGKAADNYDLDLLTDYRATRFQESIDNNPYFFNAPFSGVAAQPAAWSFIYRFMANKSAEYPEGRLTGDVLKSFYSITGEDGDFTYTPGHERIPDNWYTRHPVDAYTIPYFSLDAVAQLVKYPEFGSIGGNTGTTNSFVGIDPSNLTSGVYSASNLAEGNNLLCYALELTTQETPDLLSGLFTDISAAQDQIGSALNNATNSLGCPQLNSINKDQFSQFPGYTQAYDGYTDPTSGGLL</sequence>
<evidence type="ECO:0000256" key="8">
    <source>
        <dbReference type="SAM" id="SignalP"/>
    </source>
</evidence>
<dbReference type="PROSITE" id="PS51405">
    <property type="entry name" value="HEME_HALOPEROXIDASE"/>
    <property type="match status" value="1"/>
</dbReference>
<dbReference type="Pfam" id="PF01328">
    <property type="entry name" value="Peroxidase_2"/>
    <property type="match status" value="1"/>
</dbReference>
<keyword evidence="2 10" id="KW-0575">Peroxidase</keyword>
<feature type="chain" id="PRO_5025640629" evidence="8">
    <location>
        <begin position="18"/>
        <end position="423"/>
    </location>
</feature>
<dbReference type="InterPro" id="IPR036851">
    <property type="entry name" value="Chloroperoxidase-like_sf"/>
</dbReference>
<keyword evidence="3" id="KW-0349">Heme</keyword>
<keyword evidence="8" id="KW-0732">Signal</keyword>
<dbReference type="InterPro" id="IPR000028">
    <property type="entry name" value="Chloroperoxidase"/>
</dbReference>
<keyword evidence="11" id="KW-1185">Reference proteome</keyword>
<dbReference type="SUPFAM" id="SSF47571">
    <property type="entry name" value="Cloroperoxidase"/>
    <property type="match status" value="1"/>
</dbReference>
<proteinExistence type="inferred from homology"/>
<gene>
    <name evidence="10" type="ORF">EV356DRAFT_456940</name>
</gene>
<evidence type="ECO:0000313" key="11">
    <source>
        <dbReference type="Proteomes" id="UP000800092"/>
    </source>
</evidence>
<dbReference type="PANTHER" id="PTHR33577:SF1">
    <property type="entry name" value="HEME HALOPEROXIDASE FAMILY PROFILE DOMAIN-CONTAINING PROTEIN"/>
    <property type="match status" value="1"/>
</dbReference>
<keyword evidence="4" id="KW-0479">Metal-binding</keyword>
<dbReference type="Gene3D" id="1.10.489.10">
    <property type="entry name" value="Chloroperoxidase-like"/>
    <property type="match status" value="1"/>
</dbReference>
<evidence type="ECO:0000256" key="4">
    <source>
        <dbReference type="ARBA" id="ARBA00022723"/>
    </source>
</evidence>
<dbReference type="Proteomes" id="UP000800092">
    <property type="component" value="Unassembled WGS sequence"/>
</dbReference>
<protein>
    <submittedName>
        <fullName evidence="10">Cloroperoxidase</fullName>
    </submittedName>
</protein>
<evidence type="ECO:0000256" key="6">
    <source>
        <dbReference type="ARBA" id="ARBA00023004"/>
    </source>
</evidence>
<reference evidence="10" key="1">
    <citation type="journal article" date="2020" name="Stud. Mycol.">
        <title>101 Dothideomycetes genomes: a test case for predicting lifestyles and emergence of pathogens.</title>
        <authorList>
            <person name="Haridas S."/>
            <person name="Albert R."/>
            <person name="Binder M."/>
            <person name="Bloem J."/>
            <person name="Labutti K."/>
            <person name="Salamov A."/>
            <person name="Andreopoulos B."/>
            <person name="Baker S."/>
            <person name="Barry K."/>
            <person name="Bills G."/>
            <person name="Bluhm B."/>
            <person name="Cannon C."/>
            <person name="Castanera R."/>
            <person name="Culley D."/>
            <person name="Daum C."/>
            <person name="Ezra D."/>
            <person name="Gonzalez J."/>
            <person name="Henrissat B."/>
            <person name="Kuo A."/>
            <person name="Liang C."/>
            <person name="Lipzen A."/>
            <person name="Lutzoni F."/>
            <person name="Magnuson J."/>
            <person name="Mondo S."/>
            <person name="Nolan M."/>
            <person name="Ohm R."/>
            <person name="Pangilinan J."/>
            <person name="Park H.-J."/>
            <person name="Ramirez L."/>
            <person name="Alfaro M."/>
            <person name="Sun H."/>
            <person name="Tritt A."/>
            <person name="Yoshinaga Y."/>
            <person name="Zwiers L.-H."/>
            <person name="Turgeon B."/>
            <person name="Goodwin S."/>
            <person name="Spatafora J."/>
            <person name="Crous P."/>
            <person name="Grigoriev I."/>
        </authorList>
    </citation>
    <scope>NUCLEOTIDE SEQUENCE</scope>
    <source>
        <strain evidence="10">Tuck. ex Michener</strain>
    </source>
</reference>
<evidence type="ECO:0000256" key="3">
    <source>
        <dbReference type="ARBA" id="ARBA00022617"/>
    </source>
</evidence>
<dbReference type="GO" id="GO:0046872">
    <property type="term" value="F:metal ion binding"/>
    <property type="evidence" value="ECO:0007669"/>
    <property type="project" value="UniProtKB-KW"/>
</dbReference>
<keyword evidence="5" id="KW-0560">Oxidoreductase</keyword>
<evidence type="ECO:0000256" key="7">
    <source>
        <dbReference type="ARBA" id="ARBA00025795"/>
    </source>
</evidence>
<feature type="domain" description="Heme haloperoxidase family profile" evidence="9">
    <location>
        <begin position="57"/>
        <end position="302"/>
    </location>
</feature>
<keyword evidence="6" id="KW-0408">Iron</keyword>
<organism evidence="10 11">
    <name type="scientific">Viridothelium virens</name>
    <name type="common">Speckled blister lichen</name>
    <name type="synonym">Trypethelium virens</name>
    <dbReference type="NCBI Taxonomy" id="1048519"/>
    <lineage>
        <taxon>Eukaryota</taxon>
        <taxon>Fungi</taxon>
        <taxon>Dikarya</taxon>
        <taxon>Ascomycota</taxon>
        <taxon>Pezizomycotina</taxon>
        <taxon>Dothideomycetes</taxon>
        <taxon>Dothideomycetes incertae sedis</taxon>
        <taxon>Trypetheliales</taxon>
        <taxon>Trypetheliaceae</taxon>
        <taxon>Viridothelium</taxon>
    </lineage>
</organism>
<comment type="similarity">
    <text evidence="7">Belongs to the chloroperoxidase family.</text>
</comment>
<evidence type="ECO:0000256" key="2">
    <source>
        <dbReference type="ARBA" id="ARBA00022559"/>
    </source>
</evidence>
<accession>A0A6A6GT31</accession>
<evidence type="ECO:0000256" key="1">
    <source>
        <dbReference type="ARBA" id="ARBA00001970"/>
    </source>
</evidence>
<name>A0A6A6GT31_VIRVR</name>
<dbReference type="OrthoDB" id="407298at2759"/>
<comment type="cofactor">
    <cofactor evidence="1">
        <name>heme b</name>
        <dbReference type="ChEBI" id="CHEBI:60344"/>
    </cofactor>
</comment>
<dbReference type="AlphaFoldDB" id="A0A6A6GT31"/>
<feature type="signal peptide" evidence="8">
    <location>
        <begin position="1"/>
        <end position="17"/>
    </location>
</feature>
<dbReference type="PANTHER" id="PTHR33577">
    <property type="entry name" value="STERIGMATOCYSTIN BIOSYNTHESIS PEROXIDASE STCC-RELATED"/>
    <property type="match status" value="1"/>
</dbReference>
<evidence type="ECO:0000256" key="5">
    <source>
        <dbReference type="ARBA" id="ARBA00023002"/>
    </source>
</evidence>
<dbReference type="GO" id="GO:0004601">
    <property type="term" value="F:peroxidase activity"/>
    <property type="evidence" value="ECO:0007669"/>
    <property type="project" value="UniProtKB-KW"/>
</dbReference>